<evidence type="ECO:0000313" key="2">
    <source>
        <dbReference type="Proteomes" id="UP001589943"/>
    </source>
</evidence>
<dbReference type="RefSeq" id="WP_379479742.1">
    <property type="nucleotide sequence ID" value="NZ_JBHLTL010000001.1"/>
</dbReference>
<dbReference type="EMBL" id="JBHLTL010000001">
    <property type="protein sequence ID" value="MFC0588235.1"/>
    <property type="molecule type" value="Genomic_DNA"/>
</dbReference>
<name>A0ABV6PEI6_9SPHN</name>
<comment type="caution">
    <text evidence="1">The sequence shown here is derived from an EMBL/GenBank/DDBJ whole genome shotgun (WGS) entry which is preliminary data.</text>
</comment>
<dbReference type="SUPFAM" id="SSF160104">
    <property type="entry name" value="Acetoacetate decarboxylase-like"/>
    <property type="match status" value="1"/>
</dbReference>
<gene>
    <name evidence="1" type="ORF">ACFFF7_02290</name>
</gene>
<keyword evidence="2" id="KW-1185">Reference proteome</keyword>
<dbReference type="Gene3D" id="2.40.400.10">
    <property type="entry name" value="Acetoacetate decarboxylase-like"/>
    <property type="match status" value="1"/>
</dbReference>
<protein>
    <recommendedName>
        <fullName evidence="3">Acetoacetate decarboxylase</fullName>
    </recommendedName>
</protein>
<dbReference type="InterPro" id="IPR023375">
    <property type="entry name" value="ADC_dom_sf"/>
</dbReference>
<reference evidence="1 2" key="1">
    <citation type="submission" date="2024-09" db="EMBL/GenBank/DDBJ databases">
        <authorList>
            <person name="Sun Q."/>
            <person name="Mori K."/>
        </authorList>
    </citation>
    <scope>NUCLEOTIDE SEQUENCE [LARGE SCALE GENOMIC DNA]</scope>
    <source>
        <strain evidence="1 2">NCAIM B.02537</strain>
    </source>
</reference>
<proteinExistence type="predicted"/>
<evidence type="ECO:0000313" key="1">
    <source>
        <dbReference type="EMBL" id="MFC0588235.1"/>
    </source>
</evidence>
<accession>A0ABV6PEI6</accession>
<sequence>MTLLPDYVGRPAETVQLQPYICRNTQLYGFYLRADKAVIQQRLVDPILNAPTGGALDYRCLSDLVLVSYAKAAQCTSTLPPANQMGWMLENSWTLWVPLLLVKRELGIEVAQRLVFYPAYICVDNSWSLTAGREVYGFPKGYGPVGVPEPGSDPASFAVSTMVIPEYAPSSGGQVLPLMEVTRTGVTSKGGELWQDLEDAVSAVGHMLSGSGGKLVVPGFNFLLDLVGLARHEEVPGVFLKQFRDTADGTKACYQAIVEAGSFVQKFNGGGLLDGSYQATLYNYDSHPLANDLGLAAGPHPLEFPFQVNMDFTIGQGTEVWKA</sequence>
<organism evidence="1 2">
    <name type="scientific">Novosphingobium aquiterrae</name>
    <dbReference type="NCBI Taxonomy" id="624388"/>
    <lineage>
        <taxon>Bacteria</taxon>
        <taxon>Pseudomonadati</taxon>
        <taxon>Pseudomonadota</taxon>
        <taxon>Alphaproteobacteria</taxon>
        <taxon>Sphingomonadales</taxon>
        <taxon>Sphingomonadaceae</taxon>
        <taxon>Novosphingobium</taxon>
    </lineage>
</organism>
<dbReference type="Proteomes" id="UP001589943">
    <property type="component" value="Unassembled WGS sequence"/>
</dbReference>
<evidence type="ECO:0008006" key="3">
    <source>
        <dbReference type="Google" id="ProtNLM"/>
    </source>
</evidence>